<dbReference type="PANTHER" id="PTHR43736">
    <property type="entry name" value="ADP-RIBOSE PYROPHOSPHATASE"/>
    <property type="match status" value="1"/>
</dbReference>
<dbReference type="SUPFAM" id="SSF55811">
    <property type="entry name" value="Nudix"/>
    <property type="match status" value="1"/>
</dbReference>
<dbReference type="GeneID" id="93092244"/>
<dbReference type="InterPro" id="IPR036388">
    <property type="entry name" value="WH-like_DNA-bd_sf"/>
</dbReference>
<dbReference type="EC" id="3.6.1.13" evidence="3"/>
<dbReference type="InterPro" id="IPR054105">
    <property type="entry name" value="WHD_NrtR"/>
</dbReference>
<keyword evidence="3" id="KW-0378">Hydrolase</keyword>
<name>A0A0H3EBP9_BIFBP</name>
<reference evidence="3 4" key="1">
    <citation type="journal article" date="2010" name="Proc. Natl. Acad. Sci. U.S.A.">
        <title>Genome analysis of Bifidobacterium bifidum PRL2010 reveals metabolic pathways for host-derived glycan foraging.</title>
        <authorList>
            <person name="Turroni F."/>
            <person name="Bottacini F."/>
            <person name="Foroni E."/>
            <person name="Mulder I."/>
            <person name="Kim J.H."/>
            <person name="Zomer A."/>
            <person name="Sanchez B."/>
            <person name="Bidossi A."/>
            <person name="Ferrarini A."/>
            <person name="Giubellini V."/>
            <person name="Delledonne M."/>
            <person name="Henrissat B."/>
            <person name="Coutinho P."/>
            <person name="Oggioni M."/>
            <person name="Fitzgerald G.F."/>
            <person name="Mills D."/>
            <person name="Margolles A."/>
            <person name="Kelly D."/>
            <person name="van Sinderen D."/>
            <person name="Ventura M."/>
        </authorList>
    </citation>
    <scope>NUCLEOTIDE SEQUENCE [LARGE SCALE GENOMIC DNA]</scope>
    <source>
        <strain evidence="3 4">PRL2010</strain>
    </source>
</reference>
<dbReference type="SUPFAM" id="SSF46785">
    <property type="entry name" value="Winged helix' DNA-binding domain"/>
    <property type="match status" value="1"/>
</dbReference>
<dbReference type="AlphaFoldDB" id="A0A0H3EBP9"/>
<protein>
    <submittedName>
        <fullName evidence="3">Phosphohydrolase (MutT/nudix family protein)</fullName>
        <ecNumber evidence="3">3.6.1.13</ecNumber>
    </submittedName>
</protein>
<dbReference type="Pfam" id="PF21906">
    <property type="entry name" value="WHD_NrtR"/>
    <property type="match status" value="1"/>
</dbReference>
<dbReference type="InterPro" id="IPR000086">
    <property type="entry name" value="NUDIX_hydrolase_dom"/>
</dbReference>
<proteinExistence type="predicted"/>
<dbReference type="HOGENOM" id="CLU_037162_3_2_11"/>
<dbReference type="Gene3D" id="1.10.10.10">
    <property type="entry name" value="Winged helix-like DNA-binding domain superfamily/Winged helix DNA-binding domain"/>
    <property type="match status" value="1"/>
</dbReference>
<dbReference type="Pfam" id="PF00293">
    <property type="entry name" value="NUDIX"/>
    <property type="match status" value="1"/>
</dbReference>
<dbReference type="EMBL" id="CP001840">
    <property type="protein sequence ID" value="ADP35694.1"/>
    <property type="molecule type" value="Genomic_DNA"/>
</dbReference>
<sequence>MVGGNVSERRMQPPAVGVSVVILALGPEETASDCRDAMPSRLWLPLVRRVRQPFLGRWALPGGDLRADRSLEQSAYHALETTTDLHPRYLEQLYTFGDPARSHGGLPMVSIVYWALVGKAEAHDFTEADNVRWFPEDELPELAFDHRQIIDYALWRLRNKIEYPDIATKLVGDTFTLRQLHHVYEAITGEAIDVANFRRRMLLSGELEDTGEKLRDGRHRPAAVYRYNPDRSRASTAPPVGPPRDAPTIEELEDQRIEDALSALMPSARA</sequence>
<gene>
    <name evidence="3" type="ordered locus">BBPR_0598</name>
</gene>
<dbReference type="PROSITE" id="PS51462">
    <property type="entry name" value="NUDIX"/>
    <property type="match status" value="1"/>
</dbReference>
<evidence type="ECO:0000313" key="3">
    <source>
        <dbReference type="EMBL" id="ADP35694.1"/>
    </source>
</evidence>
<dbReference type="RefSeq" id="WP_013389687.1">
    <property type="nucleotide sequence ID" value="NC_014638.1"/>
</dbReference>
<dbReference type="CDD" id="cd18873">
    <property type="entry name" value="NUDIX_NadM_like"/>
    <property type="match status" value="1"/>
</dbReference>
<dbReference type="OrthoDB" id="9786141at2"/>
<accession>A0A0H3EBP9</accession>
<feature type="region of interest" description="Disordered" evidence="1">
    <location>
        <begin position="227"/>
        <end position="248"/>
    </location>
</feature>
<evidence type="ECO:0000313" key="4">
    <source>
        <dbReference type="Proteomes" id="UP000002312"/>
    </source>
</evidence>
<dbReference type="PATRIC" id="fig|702459.3.peg.626"/>
<dbReference type="InterPro" id="IPR036390">
    <property type="entry name" value="WH_DNA-bd_sf"/>
</dbReference>
<dbReference type="PANTHER" id="PTHR43736:SF4">
    <property type="entry name" value="SLR1690 PROTEIN"/>
    <property type="match status" value="1"/>
</dbReference>
<dbReference type="eggNOG" id="COG1051">
    <property type="taxonomic scope" value="Bacteria"/>
</dbReference>
<dbReference type="GO" id="GO:0047631">
    <property type="term" value="F:ADP-ribose diphosphatase activity"/>
    <property type="evidence" value="ECO:0007669"/>
    <property type="project" value="UniProtKB-EC"/>
</dbReference>
<evidence type="ECO:0000256" key="1">
    <source>
        <dbReference type="SAM" id="MobiDB-lite"/>
    </source>
</evidence>
<dbReference type="Gene3D" id="3.90.79.10">
    <property type="entry name" value="Nucleoside Triphosphate Pyrophosphohydrolase"/>
    <property type="match status" value="1"/>
</dbReference>
<organism evidence="3 4">
    <name type="scientific">Bifidobacterium bifidum (strain PRL2010)</name>
    <dbReference type="NCBI Taxonomy" id="702459"/>
    <lineage>
        <taxon>Bacteria</taxon>
        <taxon>Bacillati</taxon>
        <taxon>Actinomycetota</taxon>
        <taxon>Actinomycetes</taxon>
        <taxon>Bifidobacteriales</taxon>
        <taxon>Bifidobacteriaceae</taxon>
        <taxon>Bifidobacterium</taxon>
    </lineage>
</organism>
<evidence type="ECO:0000259" key="2">
    <source>
        <dbReference type="PROSITE" id="PS51462"/>
    </source>
</evidence>
<dbReference type="InterPro" id="IPR015797">
    <property type="entry name" value="NUDIX_hydrolase-like_dom_sf"/>
</dbReference>
<dbReference type="KEGG" id="bbp:BBPR_0598"/>
<dbReference type="Proteomes" id="UP000002312">
    <property type="component" value="Chromosome"/>
</dbReference>
<feature type="domain" description="Nudix hydrolase" evidence="2">
    <location>
        <begin position="13"/>
        <end position="158"/>
    </location>
</feature>